<dbReference type="AlphaFoldDB" id="A0AAV7MPG9"/>
<keyword evidence="2" id="KW-1185">Reference proteome</keyword>
<accession>A0AAV7MPG9</accession>
<dbReference type="EMBL" id="JANPWB010000013">
    <property type="protein sequence ID" value="KAJ1104282.1"/>
    <property type="molecule type" value="Genomic_DNA"/>
</dbReference>
<comment type="caution">
    <text evidence="1">The sequence shown here is derived from an EMBL/GenBank/DDBJ whole genome shotgun (WGS) entry which is preliminary data.</text>
</comment>
<evidence type="ECO:0000313" key="1">
    <source>
        <dbReference type="EMBL" id="KAJ1104282.1"/>
    </source>
</evidence>
<evidence type="ECO:0000313" key="2">
    <source>
        <dbReference type="Proteomes" id="UP001066276"/>
    </source>
</evidence>
<gene>
    <name evidence="1" type="ORF">NDU88_001694</name>
</gene>
<reference evidence="1" key="1">
    <citation type="journal article" date="2022" name="bioRxiv">
        <title>Sequencing and chromosome-scale assembly of the giantPleurodeles waltlgenome.</title>
        <authorList>
            <person name="Brown T."/>
            <person name="Elewa A."/>
            <person name="Iarovenko S."/>
            <person name="Subramanian E."/>
            <person name="Araus A.J."/>
            <person name="Petzold A."/>
            <person name="Susuki M."/>
            <person name="Suzuki K.-i.T."/>
            <person name="Hayashi T."/>
            <person name="Toyoda A."/>
            <person name="Oliveira C."/>
            <person name="Osipova E."/>
            <person name="Leigh N.D."/>
            <person name="Simon A."/>
            <person name="Yun M.H."/>
        </authorList>
    </citation>
    <scope>NUCLEOTIDE SEQUENCE</scope>
    <source>
        <strain evidence="1">20211129_DDA</strain>
        <tissue evidence="1">Liver</tissue>
    </source>
</reference>
<name>A0AAV7MPG9_PLEWA</name>
<proteinExistence type="predicted"/>
<protein>
    <submittedName>
        <fullName evidence="1">Uncharacterized protein</fullName>
    </submittedName>
</protein>
<organism evidence="1 2">
    <name type="scientific">Pleurodeles waltl</name>
    <name type="common">Iberian ribbed newt</name>
    <dbReference type="NCBI Taxonomy" id="8319"/>
    <lineage>
        <taxon>Eukaryota</taxon>
        <taxon>Metazoa</taxon>
        <taxon>Chordata</taxon>
        <taxon>Craniata</taxon>
        <taxon>Vertebrata</taxon>
        <taxon>Euteleostomi</taxon>
        <taxon>Amphibia</taxon>
        <taxon>Batrachia</taxon>
        <taxon>Caudata</taxon>
        <taxon>Salamandroidea</taxon>
        <taxon>Salamandridae</taxon>
        <taxon>Pleurodelinae</taxon>
        <taxon>Pleurodeles</taxon>
    </lineage>
</organism>
<sequence length="67" mass="7328">MLNTPSAPIRTRALVSELHIECRWPEVMQGAQQEAGLEDRTRARDAAQQELEDGLGGGCDIAAALFY</sequence>
<dbReference type="Proteomes" id="UP001066276">
    <property type="component" value="Chromosome 9"/>
</dbReference>